<evidence type="ECO:0000256" key="1">
    <source>
        <dbReference type="SAM" id="MobiDB-lite"/>
    </source>
</evidence>
<reference evidence="2 3" key="1">
    <citation type="submission" date="2024-01" db="EMBL/GenBank/DDBJ databases">
        <authorList>
            <person name="Waweru B."/>
        </authorList>
    </citation>
    <scope>NUCLEOTIDE SEQUENCE [LARGE SCALE GENOMIC DNA]</scope>
</reference>
<gene>
    <name evidence="2" type="ORF">DCAF_LOCUS9571</name>
</gene>
<evidence type="ECO:0000313" key="3">
    <source>
        <dbReference type="Proteomes" id="UP001314170"/>
    </source>
</evidence>
<dbReference type="Proteomes" id="UP001314170">
    <property type="component" value="Unassembled WGS sequence"/>
</dbReference>
<comment type="caution">
    <text evidence="2">The sequence shown here is derived from an EMBL/GenBank/DDBJ whole genome shotgun (WGS) entry which is preliminary data.</text>
</comment>
<proteinExistence type="predicted"/>
<organism evidence="2 3">
    <name type="scientific">Dovyalis caffra</name>
    <dbReference type="NCBI Taxonomy" id="77055"/>
    <lineage>
        <taxon>Eukaryota</taxon>
        <taxon>Viridiplantae</taxon>
        <taxon>Streptophyta</taxon>
        <taxon>Embryophyta</taxon>
        <taxon>Tracheophyta</taxon>
        <taxon>Spermatophyta</taxon>
        <taxon>Magnoliopsida</taxon>
        <taxon>eudicotyledons</taxon>
        <taxon>Gunneridae</taxon>
        <taxon>Pentapetalae</taxon>
        <taxon>rosids</taxon>
        <taxon>fabids</taxon>
        <taxon>Malpighiales</taxon>
        <taxon>Salicaceae</taxon>
        <taxon>Flacourtieae</taxon>
        <taxon>Dovyalis</taxon>
    </lineage>
</organism>
<keyword evidence="3" id="KW-1185">Reference proteome</keyword>
<protein>
    <submittedName>
        <fullName evidence="2">Uncharacterized protein</fullName>
    </submittedName>
</protein>
<evidence type="ECO:0000313" key="2">
    <source>
        <dbReference type="EMBL" id="CAK7333695.1"/>
    </source>
</evidence>
<accession>A0AAV1RDK0</accession>
<name>A0AAV1RDK0_9ROSI</name>
<dbReference type="AlphaFoldDB" id="A0AAV1RDK0"/>
<feature type="compositionally biased region" description="Polar residues" evidence="1">
    <location>
        <begin position="83"/>
        <end position="122"/>
    </location>
</feature>
<feature type="region of interest" description="Disordered" evidence="1">
    <location>
        <begin position="37"/>
        <end position="122"/>
    </location>
</feature>
<sequence length="122" mass="13304">MVVNSRYKGEVSILIFLSRASSKEFGAKRASMIALSSGSGGTIHHHPQRECRPPSKRKSSSLSRLSLHTPIAHNKPSRPSLLLLTNSPPAMHQTSTIAHNTSRLSLHLTNPYKPTSMATHTS</sequence>
<dbReference type="EMBL" id="CAWUPB010000936">
    <property type="protein sequence ID" value="CAK7333695.1"/>
    <property type="molecule type" value="Genomic_DNA"/>
</dbReference>